<dbReference type="Pfam" id="PF00905">
    <property type="entry name" value="Transpeptidase"/>
    <property type="match status" value="2"/>
</dbReference>
<dbReference type="InterPro" id="IPR023346">
    <property type="entry name" value="Lysozyme-like_dom_sf"/>
</dbReference>
<comment type="catalytic activity">
    <reaction evidence="8">
        <text>[GlcNAc-(1-&gt;4)-Mur2Ac(oyl-L-Ala-gamma-D-Glu-L-Lys-D-Ala-D-Ala)](n)-di-trans,octa-cis-undecaprenyl diphosphate + beta-D-GlcNAc-(1-&gt;4)-Mur2Ac(oyl-L-Ala-gamma-D-Glu-L-Lys-D-Ala-D-Ala)-di-trans,octa-cis-undecaprenyl diphosphate = [GlcNAc-(1-&gt;4)-Mur2Ac(oyl-L-Ala-gamma-D-Glu-L-Lys-D-Ala-D-Ala)](n+1)-di-trans,octa-cis-undecaprenyl diphosphate + di-trans,octa-cis-undecaprenyl diphosphate + H(+)</text>
        <dbReference type="Rhea" id="RHEA:23708"/>
        <dbReference type="Rhea" id="RHEA-COMP:9602"/>
        <dbReference type="Rhea" id="RHEA-COMP:9603"/>
        <dbReference type="ChEBI" id="CHEBI:15378"/>
        <dbReference type="ChEBI" id="CHEBI:58405"/>
        <dbReference type="ChEBI" id="CHEBI:60033"/>
        <dbReference type="ChEBI" id="CHEBI:78435"/>
        <dbReference type="EC" id="2.4.99.28"/>
    </reaction>
</comment>
<evidence type="ECO:0000256" key="6">
    <source>
        <dbReference type="ARBA" id="ARBA00023268"/>
    </source>
</evidence>
<dbReference type="SUPFAM" id="SSF53955">
    <property type="entry name" value="Lysozyme-like"/>
    <property type="match status" value="1"/>
</dbReference>
<dbReference type="SUPFAM" id="SSF56601">
    <property type="entry name" value="beta-lactamase/transpeptidase-like"/>
    <property type="match status" value="1"/>
</dbReference>
<comment type="catalytic activity">
    <reaction evidence="7">
        <text>Preferential cleavage: (Ac)2-L-Lys-D-Ala-|-D-Ala. Also transpeptidation of peptidyl-alanyl moieties that are N-acyl substituents of D-alanine.</text>
        <dbReference type="EC" id="3.4.16.4"/>
    </reaction>
</comment>
<keyword evidence="3" id="KW-0328">Glycosyltransferase</keyword>
<proteinExistence type="predicted"/>
<feature type="domain" description="Penicillin-binding protein transpeptidase" evidence="10">
    <location>
        <begin position="366"/>
        <end position="436"/>
    </location>
</feature>
<evidence type="ECO:0000256" key="2">
    <source>
        <dbReference type="ARBA" id="ARBA00022670"/>
    </source>
</evidence>
<dbReference type="Gene3D" id="1.10.3810.10">
    <property type="entry name" value="Biosynthetic peptidoglycan transglycosylase-like"/>
    <property type="match status" value="1"/>
</dbReference>
<keyword evidence="4" id="KW-0808">Transferase</keyword>
<dbReference type="InterPro" id="IPR036950">
    <property type="entry name" value="PBP_transglycosylase"/>
</dbReference>
<dbReference type="InterPro" id="IPR001264">
    <property type="entry name" value="Glyco_trans_51"/>
</dbReference>
<evidence type="ECO:0000256" key="1">
    <source>
        <dbReference type="ARBA" id="ARBA00022645"/>
    </source>
</evidence>
<evidence type="ECO:0000256" key="4">
    <source>
        <dbReference type="ARBA" id="ARBA00022679"/>
    </source>
</evidence>
<comment type="caution">
    <text evidence="12">The sequence shown here is derived from an EMBL/GenBank/DDBJ whole genome shotgun (WGS) entry which is preliminary data.</text>
</comment>
<dbReference type="EMBL" id="BMKV01000005">
    <property type="protein sequence ID" value="GGI91512.1"/>
    <property type="molecule type" value="Genomic_DNA"/>
</dbReference>
<dbReference type="InterPro" id="IPR012338">
    <property type="entry name" value="Beta-lactam/transpept-like"/>
</dbReference>
<keyword evidence="1 12" id="KW-0121">Carboxypeptidase</keyword>
<dbReference type="InterPro" id="IPR001460">
    <property type="entry name" value="PCN-bd_Tpept"/>
</dbReference>
<feature type="region of interest" description="Disordered" evidence="9">
    <location>
        <begin position="709"/>
        <end position="728"/>
    </location>
</feature>
<evidence type="ECO:0000256" key="7">
    <source>
        <dbReference type="ARBA" id="ARBA00034000"/>
    </source>
</evidence>
<evidence type="ECO:0000256" key="3">
    <source>
        <dbReference type="ARBA" id="ARBA00022676"/>
    </source>
</evidence>
<evidence type="ECO:0000259" key="11">
    <source>
        <dbReference type="Pfam" id="PF00912"/>
    </source>
</evidence>
<feature type="domain" description="Penicillin-binding protein transpeptidase" evidence="10">
    <location>
        <begin position="484"/>
        <end position="666"/>
    </location>
</feature>
<sequence length="728" mass="77971">MMAKKRKRGSGFGAALGRFLGFLAASAMCGVLAASLVVPAVAAAGFGVSNSIGFFDSLPEELTVQPPSQSTKVLTSDGQPIATFFAENRVRIPLDQMSPHIKDAIIAIEDSRFYEHAGIDPQGIVRAVVSNLTQGGQQGASTITQQYVTNVINEARLSQDRPDEVILSGQKDVGDKLREMKLAIALEKKFTKEQILEGYLNIVFFNSDAYGIEAASRYFFSTTAKDLTLPQAALLAGLVNSPTFYNPAINPDKSVVRRDQVLSEMLLQGKITQEQHNEAVATPIELKISPERQGCAYAAMAPYFCDYVSHLILNNPAYGPSLIERQRKLYRGGLTIVTTLDSRLQAAAQAQVDGTAGPNPDRWGAALVTVQPGTGKILAMAQNTVFLPEPGKFDTHLNFNVDAKDPQGNDLNGAGGFQPGSTMKPFTFAQWLNEGKSLTAEVDASRRVYPLDFPWRSTCGKVMGAYNTAQNNPTLGAADDLQNAEEGFYRKMPINYGLYNSINTATFATAAQLDFCGIQKMVDAVGLHSGLDGAPINMHQLGNLLGAIGVAPLHLANAFATFANDGRYCTPIALVDVKDAAGGNLPAQPVECRDAVKPDVARGVNNVLQDVLVRGSGVWINPKTHDKFPVAAKTGTSNNNGSTWIVGYTSGIATASFFGDALEGQKRAGQNVTINGTFYPRLDGYMIAGPQWANYMLQAAPLYPTNPFPAPPPSMMGPSPSPSPSPRP</sequence>
<dbReference type="InterPro" id="IPR050396">
    <property type="entry name" value="Glycosyltr_51/Transpeptidase"/>
</dbReference>
<keyword evidence="2" id="KW-0645">Protease</keyword>
<dbReference type="Gene3D" id="3.40.710.10">
    <property type="entry name" value="DD-peptidase/beta-lactamase superfamily"/>
    <property type="match status" value="1"/>
</dbReference>
<dbReference type="Pfam" id="PF00912">
    <property type="entry name" value="Transgly"/>
    <property type="match status" value="1"/>
</dbReference>
<keyword evidence="6" id="KW-0511">Multifunctional enzyme</keyword>
<gene>
    <name evidence="12" type="ORF">GCM10007175_31220</name>
</gene>
<evidence type="ECO:0000259" key="10">
    <source>
        <dbReference type="Pfam" id="PF00905"/>
    </source>
</evidence>
<dbReference type="Proteomes" id="UP000658754">
    <property type="component" value="Unassembled WGS sequence"/>
</dbReference>
<evidence type="ECO:0000313" key="13">
    <source>
        <dbReference type="Proteomes" id="UP000658754"/>
    </source>
</evidence>
<evidence type="ECO:0000256" key="8">
    <source>
        <dbReference type="ARBA" id="ARBA00049902"/>
    </source>
</evidence>
<keyword evidence="13" id="KW-1185">Reference proteome</keyword>
<evidence type="ECO:0000256" key="9">
    <source>
        <dbReference type="SAM" id="MobiDB-lite"/>
    </source>
</evidence>
<name>A0ABQ2CIP9_9MICC</name>
<protein>
    <submittedName>
        <fullName evidence="12">Carboxypeptidase</fullName>
    </submittedName>
</protein>
<accession>A0ABQ2CIP9</accession>
<evidence type="ECO:0000313" key="12">
    <source>
        <dbReference type="EMBL" id="GGI91512.1"/>
    </source>
</evidence>
<evidence type="ECO:0000256" key="5">
    <source>
        <dbReference type="ARBA" id="ARBA00022801"/>
    </source>
</evidence>
<reference evidence="13" key="1">
    <citation type="journal article" date="2019" name="Int. J. Syst. Evol. Microbiol.">
        <title>The Global Catalogue of Microorganisms (GCM) 10K type strain sequencing project: providing services to taxonomists for standard genome sequencing and annotation.</title>
        <authorList>
            <consortium name="The Broad Institute Genomics Platform"/>
            <consortium name="The Broad Institute Genome Sequencing Center for Infectious Disease"/>
            <person name="Wu L."/>
            <person name="Ma J."/>
        </authorList>
    </citation>
    <scope>NUCLEOTIDE SEQUENCE [LARGE SCALE GENOMIC DNA]</scope>
    <source>
        <strain evidence="13">CGMCC 1.3601</strain>
    </source>
</reference>
<feature type="domain" description="Glycosyl transferase family 51" evidence="11">
    <location>
        <begin position="78"/>
        <end position="265"/>
    </location>
</feature>
<organism evidence="12 13">
    <name type="scientific">Pseudarthrobacter scleromae</name>
    <dbReference type="NCBI Taxonomy" id="158897"/>
    <lineage>
        <taxon>Bacteria</taxon>
        <taxon>Bacillati</taxon>
        <taxon>Actinomycetota</taxon>
        <taxon>Actinomycetes</taxon>
        <taxon>Micrococcales</taxon>
        <taxon>Micrococcaceae</taxon>
        <taxon>Pseudarthrobacter</taxon>
    </lineage>
</organism>
<dbReference type="PANTHER" id="PTHR32282:SF33">
    <property type="entry name" value="PEPTIDOGLYCAN GLYCOSYLTRANSFERASE"/>
    <property type="match status" value="1"/>
</dbReference>
<dbReference type="PANTHER" id="PTHR32282">
    <property type="entry name" value="BINDING PROTEIN TRANSPEPTIDASE, PUTATIVE-RELATED"/>
    <property type="match status" value="1"/>
</dbReference>
<dbReference type="GO" id="GO:0004180">
    <property type="term" value="F:carboxypeptidase activity"/>
    <property type="evidence" value="ECO:0007669"/>
    <property type="project" value="UniProtKB-KW"/>
</dbReference>
<keyword evidence="5" id="KW-0378">Hydrolase</keyword>